<gene>
    <name evidence="2" type="ORF">LPLAT_LOCUS7102</name>
</gene>
<feature type="region of interest" description="Disordered" evidence="1">
    <location>
        <begin position="66"/>
        <end position="151"/>
    </location>
</feature>
<sequence>MGRKLSKLPKGNSELTRWDIHLTEQDRKKMLKQREKEEEEQKAVKRKSTKSYIVYSKRAKISVCETIPNNPSDEDVVITAEDRRKRPEAEEKDESRRINGTTGEDPDKASNSLGKVIVRETKCKSHKVREKINKSQKSQKSESSSDSEQKEKIIDISNVPLSTNKEKTFLKTLESVRDKKNSVLSGKTIVETIESDRIKKNSVTNNANTIDLTNVSDLSTLSLEENLITSTPKEVPKNRKNINNLTNNNAQCQKEFKSSEIKSINNKNVAENKETVHKNQFRVRNIKELKEKNDFVDNLVTDNSSNKESSFLESQNLNKSNFQLSQESLINKLELK</sequence>
<feature type="compositionally biased region" description="Basic and acidic residues" evidence="1">
    <location>
        <begin position="80"/>
        <end position="97"/>
    </location>
</feature>
<reference evidence="2" key="1">
    <citation type="submission" date="2024-04" db="EMBL/GenBank/DDBJ databases">
        <authorList>
            <consortium name="Molecular Ecology Group"/>
        </authorList>
    </citation>
    <scope>NUCLEOTIDE SEQUENCE</scope>
</reference>
<name>A0AAV2MXW8_9HYME</name>
<feature type="region of interest" description="Disordered" evidence="1">
    <location>
        <begin position="1"/>
        <end position="20"/>
    </location>
</feature>
<feature type="compositionally biased region" description="Low complexity" evidence="1">
    <location>
        <begin position="135"/>
        <end position="146"/>
    </location>
</feature>
<evidence type="ECO:0000313" key="3">
    <source>
        <dbReference type="Proteomes" id="UP001497644"/>
    </source>
</evidence>
<proteinExistence type="predicted"/>
<organism evidence="2 3">
    <name type="scientific">Lasius platythorax</name>
    <dbReference type="NCBI Taxonomy" id="488582"/>
    <lineage>
        <taxon>Eukaryota</taxon>
        <taxon>Metazoa</taxon>
        <taxon>Ecdysozoa</taxon>
        <taxon>Arthropoda</taxon>
        <taxon>Hexapoda</taxon>
        <taxon>Insecta</taxon>
        <taxon>Pterygota</taxon>
        <taxon>Neoptera</taxon>
        <taxon>Endopterygota</taxon>
        <taxon>Hymenoptera</taxon>
        <taxon>Apocrita</taxon>
        <taxon>Aculeata</taxon>
        <taxon>Formicoidea</taxon>
        <taxon>Formicidae</taxon>
        <taxon>Formicinae</taxon>
        <taxon>Lasius</taxon>
        <taxon>Lasius</taxon>
    </lineage>
</organism>
<keyword evidence="3" id="KW-1185">Reference proteome</keyword>
<dbReference type="Proteomes" id="UP001497644">
    <property type="component" value="Unassembled WGS sequence"/>
</dbReference>
<dbReference type="AlphaFoldDB" id="A0AAV2MXW8"/>
<comment type="caution">
    <text evidence="2">The sequence shown here is derived from an EMBL/GenBank/DDBJ whole genome shotgun (WGS) entry which is preliminary data.</text>
</comment>
<accession>A0AAV2MXW8</accession>
<feature type="region of interest" description="Disordered" evidence="1">
    <location>
        <begin position="29"/>
        <end position="51"/>
    </location>
</feature>
<protein>
    <submittedName>
        <fullName evidence="2">Uncharacterized protein</fullName>
    </submittedName>
</protein>
<evidence type="ECO:0000313" key="2">
    <source>
        <dbReference type="EMBL" id="CAL1672436.1"/>
    </source>
</evidence>
<dbReference type="EMBL" id="CAXIPU020000567">
    <property type="protein sequence ID" value="CAL1672436.1"/>
    <property type="molecule type" value="Genomic_DNA"/>
</dbReference>
<evidence type="ECO:0000256" key="1">
    <source>
        <dbReference type="SAM" id="MobiDB-lite"/>
    </source>
</evidence>
<feature type="compositionally biased region" description="Basic and acidic residues" evidence="1">
    <location>
        <begin position="29"/>
        <end position="43"/>
    </location>
</feature>